<sequence>MARIRETGDLVFWYRPRADVDSVRGPDDVARLYMVLEPAGRAIFRRVTVGRKRLPDVGAHERTWGFVDLVTSRPEAVADELDSETYETRTRGVRVAPPARPAGEAGYAIVEHDGHTHLVHVLELPEAPGPVQHGLGIHKEMSMIVTVRNPEGDAPPAAGLPPGRRARYPEELQKLFGTRRFAPLDPPEFLDHPGTELVLIAASDDPRSELGIELPPGREPPEPADLLSHLGVEPGEHPLGPLLAGRWE</sequence>
<evidence type="ECO:0000313" key="2">
    <source>
        <dbReference type="EMBL" id="GAA0923706.1"/>
    </source>
</evidence>
<evidence type="ECO:0000313" key="3">
    <source>
        <dbReference type="Proteomes" id="UP001499967"/>
    </source>
</evidence>
<feature type="region of interest" description="Disordered" evidence="1">
    <location>
        <begin position="207"/>
        <end position="248"/>
    </location>
</feature>
<protein>
    <submittedName>
        <fullName evidence="2">Uncharacterized protein</fullName>
    </submittedName>
</protein>
<proteinExistence type="predicted"/>
<reference evidence="2 3" key="1">
    <citation type="journal article" date="2019" name="Int. J. Syst. Evol. Microbiol.">
        <title>The Global Catalogue of Microorganisms (GCM) 10K type strain sequencing project: providing services to taxonomists for standard genome sequencing and annotation.</title>
        <authorList>
            <consortium name="The Broad Institute Genomics Platform"/>
            <consortium name="The Broad Institute Genome Sequencing Center for Infectious Disease"/>
            <person name="Wu L."/>
            <person name="Ma J."/>
        </authorList>
    </citation>
    <scope>NUCLEOTIDE SEQUENCE [LARGE SCALE GENOMIC DNA]</scope>
    <source>
        <strain evidence="2 3">JCM 11117</strain>
    </source>
</reference>
<evidence type="ECO:0000256" key="1">
    <source>
        <dbReference type="SAM" id="MobiDB-lite"/>
    </source>
</evidence>
<dbReference type="PANTHER" id="PTHR34776:SF1">
    <property type="entry name" value="F17F16.3 PROTEIN"/>
    <property type="match status" value="1"/>
</dbReference>
<accession>A0ABN1P8G5</accession>
<keyword evidence="3" id="KW-1185">Reference proteome</keyword>
<comment type="caution">
    <text evidence="2">The sequence shown here is derived from an EMBL/GenBank/DDBJ whole genome shotgun (WGS) entry which is preliminary data.</text>
</comment>
<dbReference type="PANTHER" id="PTHR34776">
    <property type="entry name" value="F17F16.3 PROTEIN"/>
    <property type="match status" value="1"/>
</dbReference>
<dbReference type="EMBL" id="BAAAHP010000018">
    <property type="protein sequence ID" value="GAA0923706.1"/>
    <property type="molecule type" value="Genomic_DNA"/>
</dbReference>
<organism evidence="2 3">
    <name type="scientific">Pseudonocardia zijingensis</name>
    <dbReference type="NCBI Taxonomy" id="153376"/>
    <lineage>
        <taxon>Bacteria</taxon>
        <taxon>Bacillati</taxon>
        <taxon>Actinomycetota</taxon>
        <taxon>Actinomycetes</taxon>
        <taxon>Pseudonocardiales</taxon>
        <taxon>Pseudonocardiaceae</taxon>
        <taxon>Pseudonocardia</taxon>
    </lineage>
</organism>
<gene>
    <name evidence="2" type="ORF">GCM10009559_08020</name>
</gene>
<dbReference type="RefSeq" id="WP_343938990.1">
    <property type="nucleotide sequence ID" value="NZ_BAAAHP010000018.1"/>
</dbReference>
<dbReference type="Proteomes" id="UP001499967">
    <property type="component" value="Unassembled WGS sequence"/>
</dbReference>
<name>A0ABN1P8G5_9PSEU</name>